<comment type="catalytic activity">
    <reaction evidence="6">
        <text>pyridoxamine 5'-phosphate + O2 + H2O = pyridoxal 5'-phosphate + H2O2 + NH4(+)</text>
        <dbReference type="Rhea" id="RHEA:15817"/>
        <dbReference type="ChEBI" id="CHEBI:15377"/>
        <dbReference type="ChEBI" id="CHEBI:15379"/>
        <dbReference type="ChEBI" id="CHEBI:16240"/>
        <dbReference type="ChEBI" id="CHEBI:28938"/>
        <dbReference type="ChEBI" id="CHEBI:58451"/>
        <dbReference type="ChEBI" id="CHEBI:597326"/>
        <dbReference type="EC" id="1.4.3.5"/>
    </reaction>
</comment>
<dbReference type="EC" id="1.4.3.5" evidence="6"/>
<dbReference type="InterPro" id="IPR011576">
    <property type="entry name" value="Pyridox_Oxase_N"/>
</dbReference>
<dbReference type="GO" id="GO:0004733">
    <property type="term" value="F:pyridoxamine phosphate oxidase activity"/>
    <property type="evidence" value="ECO:0007669"/>
    <property type="project" value="UniProtKB-UniRule"/>
</dbReference>
<evidence type="ECO:0000259" key="9">
    <source>
        <dbReference type="Pfam" id="PF10590"/>
    </source>
</evidence>
<dbReference type="InterPro" id="IPR012349">
    <property type="entry name" value="Split_barrel_FMN-bd"/>
</dbReference>
<comment type="similarity">
    <text evidence="1 6">Belongs to the pyridoxamine 5'-phosphate oxidase family.</text>
</comment>
<protein>
    <recommendedName>
        <fullName evidence="6">Pyridoxine/pyridoxamine 5'-phosphate oxidase</fullName>
        <ecNumber evidence="6">1.4.3.5</ecNumber>
    </recommendedName>
    <alternativeName>
        <fullName evidence="6">PNP/PMP oxidase</fullName>
        <shortName evidence="6">PNPOx</shortName>
    </alternativeName>
    <alternativeName>
        <fullName evidence="6">Pyridoxal 5'-phosphate synthase</fullName>
    </alternativeName>
</protein>
<feature type="binding site" evidence="6">
    <location>
        <begin position="196"/>
        <end position="198"/>
    </location>
    <ligand>
        <name>substrate</name>
    </ligand>
</feature>
<feature type="binding site" evidence="6 7">
    <location>
        <position position="110"/>
    </location>
    <ligand>
        <name>FMN</name>
        <dbReference type="ChEBI" id="CHEBI:58210"/>
    </ligand>
</feature>
<feature type="binding site" evidence="6 7">
    <location>
        <begin position="66"/>
        <end position="71"/>
    </location>
    <ligand>
        <name>FMN</name>
        <dbReference type="ChEBI" id="CHEBI:58210"/>
    </ligand>
</feature>
<feature type="domain" description="Pyridoxamine 5'-phosphate oxidase N-terminal" evidence="8">
    <location>
        <begin position="41"/>
        <end position="159"/>
    </location>
</feature>
<feature type="domain" description="Pyridoxine 5'-phosphate oxidase dimerisation C-terminal" evidence="9">
    <location>
        <begin position="177"/>
        <end position="219"/>
    </location>
</feature>
<dbReference type="Gene3D" id="2.30.110.10">
    <property type="entry name" value="Electron Transport, Fmn-binding Protein, Chain A"/>
    <property type="match status" value="1"/>
</dbReference>
<evidence type="ECO:0000256" key="1">
    <source>
        <dbReference type="ARBA" id="ARBA00007301"/>
    </source>
</evidence>
<comment type="subunit">
    <text evidence="6">Homodimer.</text>
</comment>
<dbReference type="InterPro" id="IPR000659">
    <property type="entry name" value="Pyridox_Oxase"/>
</dbReference>
<evidence type="ECO:0000256" key="2">
    <source>
        <dbReference type="ARBA" id="ARBA00022630"/>
    </source>
</evidence>
<dbReference type="HAMAP" id="MF_01629">
    <property type="entry name" value="PdxH"/>
    <property type="match status" value="1"/>
</dbReference>
<comment type="pathway">
    <text evidence="6">Cofactor metabolism; pyridoxal 5'-phosphate salvage; pyridoxal 5'-phosphate from pyridoxine 5'-phosphate: step 1/1.</text>
</comment>
<dbReference type="PANTHER" id="PTHR10851:SF0">
    <property type="entry name" value="PYRIDOXINE-5'-PHOSPHATE OXIDASE"/>
    <property type="match status" value="1"/>
</dbReference>
<feature type="binding site" evidence="6 7">
    <location>
        <position position="88"/>
    </location>
    <ligand>
        <name>FMN</name>
        <dbReference type="ChEBI" id="CHEBI:58210"/>
    </ligand>
</feature>
<feature type="binding site" evidence="6 7">
    <location>
        <begin position="81"/>
        <end position="82"/>
    </location>
    <ligand>
        <name>FMN</name>
        <dbReference type="ChEBI" id="CHEBI:58210"/>
    </ligand>
</feature>
<feature type="binding site" evidence="6 7">
    <location>
        <begin position="145"/>
        <end position="146"/>
    </location>
    <ligand>
        <name>FMN</name>
        <dbReference type="ChEBI" id="CHEBI:58210"/>
    </ligand>
</feature>
<evidence type="ECO:0000313" key="11">
    <source>
        <dbReference type="Proteomes" id="UP001144050"/>
    </source>
</evidence>
<comment type="pathway">
    <text evidence="6">Cofactor metabolism; pyridoxal 5'-phosphate salvage; pyridoxal 5'-phosphate from pyridoxamine 5'-phosphate: step 1/1.</text>
</comment>
<gene>
    <name evidence="6 10" type="primary">pdxH</name>
    <name evidence="10" type="ORF">LBW59_11350</name>
</gene>
<dbReference type="RefSeq" id="WP_247585591.1">
    <property type="nucleotide sequence ID" value="NZ_JAIVET010000014.1"/>
</dbReference>
<evidence type="ECO:0000259" key="8">
    <source>
        <dbReference type="Pfam" id="PF01243"/>
    </source>
</evidence>
<dbReference type="PANTHER" id="PTHR10851">
    <property type="entry name" value="PYRIDOXINE-5-PHOSPHATE OXIDASE"/>
    <property type="match status" value="1"/>
</dbReference>
<dbReference type="NCBIfam" id="TIGR00558">
    <property type="entry name" value="pdxH"/>
    <property type="match status" value="1"/>
</dbReference>
<dbReference type="GO" id="GO:0010181">
    <property type="term" value="F:FMN binding"/>
    <property type="evidence" value="ECO:0007669"/>
    <property type="project" value="UniProtKB-UniRule"/>
</dbReference>
<accession>A0AAW5ZQ13</accession>
<dbReference type="Pfam" id="PF01243">
    <property type="entry name" value="PNPOx_N"/>
    <property type="match status" value="1"/>
</dbReference>
<feature type="binding site" evidence="6 7">
    <location>
        <position position="190"/>
    </location>
    <ligand>
        <name>FMN</name>
        <dbReference type="ChEBI" id="CHEBI:58210"/>
    </ligand>
</feature>
<dbReference type="Pfam" id="PF10590">
    <property type="entry name" value="PNP_phzG_C"/>
    <property type="match status" value="1"/>
</dbReference>
<reference evidence="10" key="1">
    <citation type="submission" date="2021-09" db="EMBL/GenBank/DDBJ databases">
        <title>Genomic analysis of Ralstonia spp.</title>
        <authorList>
            <person name="Aburjaile F."/>
            <person name="Ariute J.C."/>
            <person name="Pais A.K.L."/>
            <person name="Albuquerque G.M.R."/>
            <person name="Silva A.M.F."/>
            <person name="Brenig B."/>
            <person name="Azevedo V."/>
            <person name="Matiuzzi M."/>
            <person name="Ramos R."/>
            <person name="Goes-Neto A."/>
            <person name="Soares S."/>
            <person name="Iseppon A.M.B."/>
            <person name="Souza E."/>
            <person name="Gama M."/>
        </authorList>
    </citation>
    <scope>NUCLEOTIDE SEQUENCE</scope>
    <source>
        <strain evidence="10">CCRMRs91</strain>
    </source>
</reference>
<feature type="binding site" evidence="6 7">
    <location>
        <position position="200"/>
    </location>
    <ligand>
        <name>FMN</name>
        <dbReference type="ChEBI" id="CHEBI:58210"/>
    </ligand>
</feature>
<dbReference type="NCBIfam" id="NF004231">
    <property type="entry name" value="PRK05679.1"/>
    <property type="match status" value="1"/>
</dbReference>
<keyword evidence="3 6" id="KW-0288">FMN</keyword>
<evidence type="ECO:0000256" key="5">
    <source>
        <dbReference type="ARBA" id="ARBA00023096"/>
    </source>
</evidence>
<evidence type="ECO:0000256" key="4">
    <source>
        <dbReference type="ARBA" id="ARBA00023002"/>
    </source>
</evidence>
<keyword evidence="4 6" id="KW-0560">Oxidoreductase</keyword>
<dbReference type="InterPro" id="IPR019740">
    <property type="entry name" value="Pyridox_Oxase_CS"/>
</dbReference>
<feature type="binding site" evidence="6">
    <location>
        <position position="132"/>
    </location>
    <ligand>
        <name>substrate</name>
    </ligand>
</feature>
<comment type="caution">
    <text evidence="6">Lacks conserved residue(s) required for the propagation of feature annotation.</text>
</comment>
<evidence type="ECO:0000256" key="7">
    <source>
        <dbReference type="PIRSR" id="PIRSR000190-2"/>
    </source>
</evidence>
<proteinExistence type="inferred from homology"/>
<organism evidence="10 11">
    <name type="scientific">Ralstonia solanacearum</name>
    <name type="common">Pseudomonas solanacearum</name>
    <dbReference type="NCBI Taxonomy" id="305"/>
    <lineage>
        <taxon>Bacteria</taxon>
        <taxon>Pseudomonadati</taxon>
        <taxon>Pseudomonadota</taxon>
        <taxon>Betaproteobacteria</taxon>
        <taxon>Burkholderiales</taxon>
        <taxon>Burkholderiaceae</taxon>
        <taxon>Ralstonia</taxon>
        <taxon>Ralstonia solanacearum species complex</taxon>
    </lineage>
</organism>
<comment type="cofactor">
    <cofactor evidence="6 7">
        <name>FMN</name>
        <dbReference type="ChEBI" id="CHEBI:58210"/>
    </cofactor>
    <text evidence="6 7">Binds 1 FMN per subunit.</text>
</comment>
<evidence type="ECO:0000256" key="6">
    <source>
        <dbReference type="HAMAP-Rule" id="MF_01629"/>
    </source>
</evidence>
<dbReference type="GO" id="GO:0008615">
    <property type="term" value="P:pyridoxine biosynthetic process"/>
    <property type="evidence" value="ECO:0007669"/>
    <property type="project" value="UniProtKB-UniRule"/>
</dbReference>
<feature type="binding site" evidence="6">
    <location>
        <position position="71"/>
    </location>
    <ligand>
        <name>substrate</name>
    </ligand>
</feature>
<dbReference type="InterPro" id="IPR019576">
    <property type="entry name" value="Pyridoxamine_oxidase_dimer_C"/>
</dbReference>
<dbReference type="Proteomes" id="UP001144050">
    <property type="component" value="Unassembled WGS sequence"/>
</dbReference>
<evidence type="ECO:0000313" key="10">
    <source>
        <dbReference type="EMBL" id="MDB0571365.1"/>
    </source>
</evidence>
<keyword evidence="5 6" id="KW-0664">Pyridoxine biosynthesis</keyword>
<dbReference type="PIRSF" id="PIRSF000190">
    <property type="entry name" value="Pyd_amn-ph_oxd"/>
    <property type="match status" value="1"/>
</dbReference>
<sequence length="219" mass="24546">MQPNATLNATDMDAEAAFRNDHETLSGENPFAMFGEWLELAHRKEINDANAMALATAGPDGLPNVRMVLLKGFDSEGFVFYTNTESQKGLELAENMQAAAVLHWKSLRRQVRFRGSVNRVSAEEADTYFVSRARASRIGAWASKQSRPLETRAALAKSVAVEAARFGVGEIPRPAFWTGFRIVPSCIEFWMDKPFRLHDRLVFKRSDAGHPWSALKLYP</sequence>
<feature type="binding site" evidence="6">
    <location>
        <position position="136"/>
    </location>
    <ligand>
        <name>substrate</name>
    </ligand>
</feature>
<feature type="binding site" evidence="6">
    <location>
        <position position="128"/>
    </location>
    <ligand>
        <name>substrate</name>
    </ligand>
</feature>
<evidence type="ECO:0000256" key="3">
    <source>
        <dbReference type="ARBA" id="ARBA00022643"/>
    </source>
</evidence>
<keyword evidence="2 6" id="KW-0285">Flavoprotein</keyword>
<dbReference type="SUPFAM" id="SSF50475">
    <property type="entry name" value="FMN-binding split barrel"/>
    <property type="match status" value="1"/>
</dbReference>
<dbReference type="PROSITE" id="PS01064">
    <property type="entry name" value="PYRIDOX_OXIDASE"/>
    <property type="match status" value="1"/>
</dbReference>
<comment type="caution">
    <text evidence="10">The sequence shown here is derived from an EMBL/GenBank/DDBJ whole genome shotgun (WGS) entry which is preliminary data.</text>
</comment>
<name>A0AAW5ZQ13_RALSL</name>
<comment type="function">
    <text evidence="6">Catalyzes the oxidation of either pyridoxine 5'-phosphate (PNP) or pyridoxamine 5'-phosphate (PMP) into pyridoxal 5'-phosphate (PLP).</text>
</comment>
<dbReference type="EMBL" id="JAIVFG010000016">
    <property type="protein sequence ID" value="MDB0571365.1"/>
    <property type="molecule type" value="Genomic_DNA"/>
</dbReference>
<dbReference type="AlphaFoldDB" id="A0AAW5ZQ13"/>
<comment type="catalytic activity">
    <reaction evidence="6">
        <text>pyridoxine 5'-phosphate + O2 = pyridoxal 5'-phosphate + H2O2</text>
        <dbReference type="Rhea" id="RHEA:15149"/>
        <dbReference type="ChEBI" id="CHEBI:15379"/>
        <dbReference type="ChEBI" id="CHEBI:16240"/>
        <dbReference type="ChEBI" id="CHEBI:58589"/>
        <dbReference type="ChEBI" id="CHEBI:597326"/>
        <dbReference type="EC" id="1.4.3.5"/>
    </reaction>
</comment>